<accession>A0A8B6FUP9</accession>
<comment type="caution">
    <text evidence="2">The sequence shown here is derived from an EMBL/GenBank/DDBJ whole genome shotgun (WGS) entry which is preliminary data.</text>
</comment>
<proteinExistence type="predicted"/>
<evidence type="ECO:0000313" key="2">
    <source>
        <dbReference type="EMBL" id="VDI53801.1"/>
    </source>
</evidence>
<name>A0A8B6FUP9_MYTGA</name>
<dbReference type="PANTHER" id="PTHR11505">
    <property type="entry name" value="L1 TRANSPOSABLE ELEMENT-RELATED"/>
    <property type="match status" value="1"/>
</dbReference>
<reference evidence="2" key="1">
    <citation type="submission" date="2018-11" db="EMBL/GenBank/DDBJ databases">
        <authorList>
            <person name="Alioto T."/>
            <person name="Alioto T."/>
        </authorList>
    </citation>
    <scope>NUCLEOTIDE SEQUENCE</scope>
</reference>
<feature type="compositionally biased region" description="Basic and acidic residues" evidence="1">
    <location>
        <begin position="1"/>
        <end position="10"/>
    </location>
</feature>
<dbReference type="Proteomes" id="UP000596742">
    <property type="component" value="Unassembled WGS sequence"/>
</dbReference>
<dbReference type="EMBL" id="UYJE01007337">
    <property type="protein sequence ID" value="VDI53801.1"/>
    <property type="molecule type" value="Genomic_DNA"/>
</dbReference>
<feature type="region of interest" description="Disordered" evidence="1">
    <location>
        <begin position="1"/>
        <end position="36"/>
    </location>
</feature>
<feature type="region of interest" description="Disordered" evidence="1">
    <location>
        <begin position="365"/>
        <end position="409"/>
    </location>
</feature>
<feature type="compositionally biased region" description="Basic residues" evidence="1">
    <location>
        <begin position="390"/>
        <end position="409"/>
    </location>
</feature>
<dbReference type="AlphaFoldDB" id="A0A8B6FUP9"/>
<dbReference type="InterPro" id="IPR004244">
    <property type="entry name" value="Transposase_22"/>
</dbReference>
<organism evidence="2 3">
    <name type="scientific">Mytilus galloprovincialis</name>
    <name type="common">Mediterranean mussel</name>
    <dbReference type="NCBI Taxonomy" id="29158"/>
    <lineage>
        <taxon>Eukaryota</taxon>
        <taxon>Metazoa</taxon>
        <taxon>Spiralia</taxon>
        <taxon>Lophotrochozoa</taxon>
        <taxon>Mollusca</taxon>
        <taxon>Bivalvia</taxon>
        <taxon>Autobranchia</taxon>
        <taxon>Pteriomorphia</taxon>
        <taxon>Mytilida</taxon>
        <taxon>Mytiloidea</taxon>
        <taxon>Mytilidae</taxon>
        <taxon>Mytilinae</taxon>
        <taxon>Mytilus</taxon>
    </lineage>
</organism>
<dbReference type="Gene3D" id="3.30.70.1820">
    <property type="entry name" value="L1 transposable element, RRM domain"/>
    <property type="match status" value="1"/>
</dbReference>
<sequence>MNSKKKGNDGRKRRNSNVQNSSSEKPGKQNCAHNVIKGKKVNKVKDTCTEKDLIMNNNNAMNSFTPNFTPNFSSPVLQGSGNLQQFQNIQNPSSPMSGFYGIPYTPQGPIPQPVCNSTMNQPTDSMKIDNLANKVDEMCKKLSSIDSLTEKIDKFQSTVSAMVLKVENVTKRVGEMEHSLEFLGAQYEAGRKEDADMKTDISDIKSYNEEIGVNFNRLTTDLNDLRERHLDLQTRSMRENLIFSGIQESSDNEESEETGEILKQFMIKELKLSNPIEFVRAHRFGRADKKPRPIVCRFKSFNDRELVRKNANVLKGKNYGISEQFPKEVNDRRKVLWPYFKEAKEQHKKAHFKRDRLFIDGKEFIPDDRTNHNMETDNNPANTRYEKQGAKPKHFPRRGPQKKKNGNGE</sequence>
<evidence type="ECO:0000313" key="3">
    <source>
        <dbReference type="Proteomes" id="UP000596742"/>
    </source>
</evidence>
<feature type="compositionally biased region" description="Basic and acidic residues" evidence="1">
    <location>
        <begin position="365"/>
        <end position="375"/>
    </location>
</feature>
<dbReference type="OrthoDB" id="10067362at2759"/>
<keyword evidence="3" id="KW-1185">Reference proteome</keyword>
<evidence type="ECO:0000256" key="1">
    <source>
        <dbReference type="SAM" id="MobiDB-lite"/>
    </source>
</evidence>
<protein>
    <submittedName>
        <fullName evidence="2">Uncharacterized protein</fullName>
    </submittedName>
</protein>
<gene>
    <name evidence="2" type="ORF">MGAL_10B083848</name>
</gene>